<dbReference type="PANTHER" id="PTHR41795">
    <property type="entry name" value="EXOPOLYSACCHARIDE SYNTHESIS PROTEIN"/>
    <property type="match status" value="1"/>
</dbReference>
<dbReference type="Pfam" id="PF06055">
    <property type="entry name" value="ExoD"/>
    <property type="match status" value="1"/>
</dbReference>
<dbReference type="InterPro" id="IPR010331">
    <property type="entry name" value="ExoD"/>
</dbReference>
<dbReference type="AlphaFoldDB" id="A0A2I7H0W1"/>
<organism evidence="1 2">
    <name type="scientific">Phaeobacter inhibens</name>
    <dbReference type="NCBI Taxonomy" id="221822"/>
    <lineage>
        <taxon>Bacteria</taxon>
        <taxon>Pseudomonadati</taxon>
        <taxon>Pseudomonadota</taxon>
        <taxon>Alphaproteobacteria</taxon>
        <taxon>Rhodobacterales</taxon>
        <taxon>Roseobacteraceae</taxon>
        <taxon>Phaeobacter</taxon>
    </lineage>
</organism>
<name>A0A2I7H0W1_9RHOB</name>
<dbReference type="EMBL" id="CP010725">
    <property type="protein sequence ID" value="AUR00079.1"/>
    <property type="molecule type" value="Genomic_DNA"/>
</dbReference>
<reference evidence="1 2" key="1">
    <citation type="journal article" date="2017" name="Front. Microbiol.">
        <title>Phaeobacter piscinae sp. nov., a species of the Roseobacter group and potential aquaculture probiont.</title>
        <authorList>
            <person name="Sonnenschein E.C."/>
            <person name="Phippen C.B.W."/>
            <person name="Nielsen K.F."/>
            <person name="Mateiu R.V."/>
            <person name="Melchiorsen J."/>
            <person name="Gram L."/>
            <person name="Overmann J."/>
            <person name="Freese H.M."/>
        </authorList>
    </citation>
    <scope>NUCLEOTIDE SEQUENCE [LARGE SCALE GENOMIC DNA]</scope>
    <source>
        <strain evidence="1 2">P88</strain>
    </source>
</reference>
<dbReference type="PIRSF" id="PIRSF033239">
    <property type="entry name" value="ExoD"/>
    <property type="match status" value="1"/>
</dbReference>
<dbReference type="OMA" id="WRINGFC"/>
<gene>
    <name evidence="1" type="primary">exoD</name>
    <name evidence="1" type="ORF">PhaeoP88_02736</name>
</gene>
<evidence type="ECO:0000313" key="1">
    <source>
        <dbReference type="EMBL" id="AUR00079.1"/>
    </source>
</evidence>
<dbReference type="Proteomes" id="UP000236447">
    <property type="component" value="Chromosome"/>
</dbReference>
<accession>A0A2I7H0W1</accession>
<reference evidence="1 2" key="2">
    <citation type="journal article" date="2017" name="Genome Biol. Evol.">
        <title>Trajectories and Drivers of Genome Evolution in Surface-Associated Marine Phaeobacter.</title>
        <authorList>
            <person name="Freese H.M."/>
            <person name="Sikorski J."/>
            <person name="Bunk B."/>
            <person name="Scheuner C."/>
            <person name="Meier-Kolthoff J.P."/>
            <person name="Sproer C."/>
            <person name="Gram L."/>
            <person name="Overmann J."/>
        </authorList>
    </citation>
    <scope>NUCLEOTIDE SEQUENCE [LARGE SCALE GENOMIC DNA]</scope>
    <source>
        <strain evidence="1 2">P88</strain>
    </source>
</reference>
<dbReference type="RefSeq" id="WP_014875596.1">
    <property type="nucleotide sequence ID" value="NZ_CANLFJ010000008.1"/>
</dbReference>
<sequence length="193" mass="20965">MTAENQPVAEMIDATTELLEEDSISVADVVEDLGHSSMSATLLLPAMAVVSPLSGVPLFSTICGMLIFLIAGQMALGRDHLWLPDWLRRQRVSSDRARKVLGPMRRMARFLDRHTEARVKILLRQPFLTVPRVICALCGLAMPFLELVPFSSSTLGIVVSSLAVAMLTRDGLVMLVALLLLTAAGVGLPYLLI</sequence>
<proteinExistence type="predicted"/>
<evidence type="ECO:0000313" key="2">
    <source>
        <dbReference type="Proteomes" id="UP000236447"/>
    </source>
</evidence>
<dbReference type="PANTHER" id="PTHR41795:SF1">
    <property type="entry name" value="EXOPOLYSACCHARIDE SYNTHESIS PROTEIN"/>
    <property type="match status" value="1"/>
</dbReference>
<protein>
    <submittedName>
        <fullName evidence="1">Putative exopolysaccharide synthesis protein ExoD</fullName>
    </submittedName>
</protein>